<keyword evidence="5" id="KW-1185">Reference proteome</keyword>
<name>A0AA36GLX1_CYLNA</name>
<dbReference type="Gene3D" id="3.10.100.10">
    <property type="entry name" value="Mannose-Binding Protein A, subunit A"/>
    <property type="match status" value="1"/>
</dbReference>
<dbReference type="PANTHER" id="PTHR22799">
    <property type="entry name" value="TETRANECTIN-RELATED"/>
    <property type="match status" value="1"/>
</dbReference>
<feature type="chain" id="PRO_5041203506" description="C-type lectin domain-containing protein" evidence="2">
    <location>
        <begin position="25"/>
        <end position="175"/>
    </location>
</feature>
<evidence type="ECO:0000256" key="2">
    <source>
        <dbReference type="SAM" id="SignalP"/>
    </source>
</evidence>
<dbReference type="EMBL" id="CATQJL010000112">
    <property type="protein sequence ID" value="CAJ0594464.1"/>
    <property type="molecule type" value="Genomic_DNA"/>
</dbReference>
<keyword evidence="2" id="KW-0732">Signal</keyword>
<dbReference type="Pfam" id="PF00059">
    <property type="entry name" value="Lectin_C"/>
    <property type="match status" value="1"/>
</dbReference>
<comment type="caution">
    <text evidence="4">The sequence shown here is derived from an EMBL/GenBank/DDBJ whole genome shotgun (WGS) entry which is preliminary data.</text>
</comment>
<protein>
    <recommendedName>
        <fullName evidence="3">C-type lectin domain-containing protein</fullName>
    </recommendedName>
</protein>
<dbReference type="InterPro" id="IPR016186">
    <property type="entry name" value="C-type_lectin-like/link_sf"/>
</dbReference>
<keyword evidence="1" id="KW-0430">Lectin</keyword>
<accession>A0AA36GLX1</accession>
<evidence type="ECO:0000313" key="4">
    <source>
        <dbReference type="EMBL" id="CAJ0594464.1"/>
    </source>
</evidence>
<feature type="signal peptide" evidence="2">
    <location>
        <begin position="1"/>
        <end position="24"/>
    </location>
</feature>
<dbReference type="AlphaFoldDB" id="A0AA36GLX1"/>
<feature type="domain" description="C-type lectin" evidence="3">
    <location>
        <begin position="37"/>
        <end position="164"/>
    </location>
</feature>
<dbReference type="Proteomes" id="UP001176961">
    <property type="component" value="Unassembled WGS sequence"/>
</dbReference>
<dbReference type="PROSITE" id="PS50041">
    <property type="entry name" value="C_TYPE_LECTIN_2"/>
    <property type="match status" value="1"/>
</dbReference>
<dbReference type="InterPro" id="IPR051663">
    <property type="entry name" value="CLec_Tetranectin-domain"/>
</dbReference>
<organism evidence="4 5">
    <name type="scientific">Cylicocyclus nassatus</name>
    <name type="common">Nematode worm</name>
    <dbReference type="NCBI Taxonomy" id="53992"/>
    <lineage>
        <taxon>Eukaryota</taxon>
        <taxon>Metazoa</taxon>
        <taxon>Ecdysozoa</taxon>
        <taxon>Nematoda</taxon>
        <taxon>Chromadorea</taxon>
        <taxon>Rhabditida</taxon>
        <taxon>Rhabditina</taxon>
        <taxon>Rhabditomorpha</taxon>
        <taxon>Strongyloidea</taxon>
        <taxon>Strongylidae</taxon>
        <taxon>Cylicocyclus</taxon>
    </lineage>
</organism>
<sequence length="175" mass="20616">MVTIGHLNVLLFVVFALSFRMCSTETEPCSGVIQNIKNGHCYRRFCDHKTFEDANKTCFNLGGYLPMVRNSYEDKFLATLARAEPQSDKSAHYARCHWIGLKLDRKSKTYKWTNGEESKYWNWHPGRPDDFKGIEECVHYSFESGFWDQWNDLHCDEKLQYFCEWDSCRVALSKI</sequence>
<dbReference type="InterPro" id="IPR016187">
    <property type="entry name" value="CTDL_fold"/>
</dbReference>
<proteinExistence type="predicted"/>
<dbReference type="CDD" id="cd00037">
    <property type="entry name" value="CLECT"/>
    <property type="match status" value="1"/>
</dbReference>
<dbReference type="SMART" id="SM00034">
    <property type="entry name" value="CLECT"/>
    <property type="match status" value="1"/>
</dbReference>
<evidence type="ECO:0000256" key="1">
    <source>
        <dbReference type="ARBA" id="ARBA00022734"/>
    </source>
</evidence>
<reference evidence="4" key="1">
    <citation type="submission" date="2023-07" db="EMBL/GenBank/DDBJ databases">
        <authorList>
            <consortium name="CYATHOMIX"/>
        </authorList>
    </citation>
    <scope>NUCLEOTIDE SEQUENCE</scope>
    <source>
        <strain evidence="4">N/A</strain>
    </source>
</reference>
<dbReference type="PANTHER" id="PTHR22799:SF6">
    <property type="entry name" value="C-TYPE LECTIN DOMAIN FAMILY 4 MEMBER M-LIKE"/>
    <property type="match status" value="1"/>
</dbReference>
<gene>
    <name evidence="4" type="ORF">CYNAS_LOCUS6447</name>
</gene>
<dbReference type="InterPro" id="IPR001304">
    <property type="entry name" value="C-type_lectin-like"/>
</dbReference>
<dbReference type="GO" id="GO:0030246">
    <property type="term" value="F:carbohydrate binding"/>
    <property type="evidence" value="ECO:0007669"/>
    <property type="project" value="UniProtKB-KW"/>
</dbReference>
<evidence type="ECO:0000313" key="5">
    <source>
        <dbReference type="Proteomes" id="UP001176961"/>
    </source>
</evidence>
<evidence type="ECO:0000259" key="3">
    <source>
        <dbReference type="PROSITE" id="PS50041"/>
    </source>
</evidence>
<dbReference type="SUPFAM" id="SSF56436">
    <property type="entry name" value="C-type lectin-like"/>
    <property type="match status" value="1"/>
</dbReference>